<dbReference type="Proteomes" id="UP000247099">
    <property type="component" value="Unassembled WGS sequence"/>
</dbReference>
<dbReference type="PROSITE" id="PS50110">
    <property type="entry name" value="RESPONSE_REGULATORY"/>
    <property type="match status" value="1"/>
</dbReference>
<evidence type="ECO:0000256" key="1">
    <source>
        <dbReference type="PROSITE-ProRule" id="PRU00169"/>
    </source>
</evidence>
<dbReference type="AlphaFoldDB" id="A0A317ZCN2"/>
<dbReference type="InterPro" id="IPR001789">
    <property type="entry name" value="Sig_transdc_resp-reg_receiver"/>
</dbReference>
<comment type="caution">
    <text evidence="4">The sequence shown here is derived from an EMBL/GenBank/DDBJ whole genome shotgun (WGS) entry which is preliminary data.</text>
</comment>
<accession>A0A317ZCN2</accession>
<dbReference type="Gene3D" id="3.40.50.2300">
    <property type="match status" value="1"/>
</dbReference>
<keyword evidence="5" id="KW-1185">Reference proteome</keyword>
<dbReference type="Pfam" id="PF00072">
    <property type="entry name" value="Response_reg"/>
    <property type="match status" value="1"/>
</dbReference>
<proteinExistence type="predicted"/>
<name>A0A317ZCN2_9BACT</name>
<keyword evidence="1" id="KW-0597">Phosphoprotein</keyword>
<reference evidence="4 5" key="1">
    <citation type="submission" date="2018-05" db="EMBL/GenBank/DDBJ databases">
        <title>Coraliomargarita sinensis sp. nov., isolated from a marine solar saltern.</title>
        <authorList>
            <person name="Zhou L.Y."/>
        </authorList>
    </citation>
    <scope>NUCLEOTIDE SEQUENCE [LARGE SCALE GENOMIC DNA]</scope>
    <source>
        <strain evidence="4 5">WN38</strain>
    </source>
</reference>
<organism evidence="4 5">
    <name type="scientific">Coraliomargarita sinensis</name>
    <dbReference type="NCBI Taxonomy" id="2174842"/>
    <lineage>
        <taxon>Bacteria</taxon>
        <taxon>Pseudomonadati</taxon>
        <taxon>Verrucomicrobiota</taxon>
        <taxon>Opitutia</taxon>
        <taxon>Puniceicoccales</taxon>
        <taxon>Coraliomargaritaceae</taxon>
        <taxon>Coraliomargarita</taxon>
    </lineage>
</organism>
<dbReference type="SMART" id="SM00448">
    <property type="entry name" value="REC"/>
    <property type="match status" value="1"/>
</dbReference>
<dbReference type="SUPFAM" id="SSF52172">
    <property type="entry name" value="CheY-like"/>
    <property type="match status" value="1"/>
</dbReference>
<evidence type="ECO:0000313" key="4">
    <source>
        <dbReference type="EMBL" id="PXA02914.1"/>
    </source>
</evidence>
<evidence type="ECO:0000313" key="5">
    <source>
        <dbReference type="Proteomes" id="UP000247099"/>
    </source>
</evidence>
<evidence type="ECO:0000256" key="2">
    <source>
        <dbReference type="SAM" id="MobiDB-lite"/>
    </source>
</evidence>
<gene>
    <name evidence="4" type="ORF">DDZ13_14770</name>
</gene>
<dbReference type="RefSeq" id="WP_110132233.1">
    <property type="nucleotide sequence ID" value="NZ_QHJQ01000016.1"/>
</dbReference>
<dbReference type="InterPro" id="IPR011006">
    <property type="entry name" value="CheY-like_superfamily"/>
</dbReference>
<dbReference type="InParanoid" id="A0A317ZCN2"/>
<feature type="modified residue" description="4-aspartylphosphate" evidence="1">
    <location>
        <position position="53"/>
    </location>
</feature>
<evidence type="ECO:0000259" key="3">
    <source>
        <dbReference type="PROSITE" id="PS50110"/>
    </source>
</evidence>
<feature type="region of interest" description="Disordered" evidence="2">
    <location>
        <begin position="119"/>
        <end position="145"/>
    </location>
</feature>
<dbReference type="GO" id="GO:0000160">
    <property type="term" value="P:phosphorelay signal transduction system"/>
    <property type="evidence" value="ECO:0007669"/>
    <property type="project" value="InterPro"/>
</dbReference>
<dbReference type="CDD" id="cd00156">
    <property type="entry name" value="REC"/>
    <property type="match status" value="1"/>
</dbReference>
<protein>
    <recommendedName>
        <fullName evidence="3">Response regulatory domain-containing protein</fullName>
    </recommendedName>
</protein>
<feature type="domain" description="Response regulatory" evidence="3">
    <location>
        <begin position="2"/>
        <end position="117"/>
    </location>
</feature>
<sequence>MNILFIEDEKDLQASAVAQLELKGHIVYPTFDLEESRAILSDQSIRIDLIISDHRLPDGLGIQFVLEIRDQFPECKTVIVSGCLTPKDIETLEENDIPYYKKPLLYARVIEEMRDKPLDSAPVHVAPEPEPELPAGPEPEPEVSEKKKVFGFWPFR</sequence>
<dbReference type="EMBL" id="QHJQ01000016">
    <property type="protein sequence ID" value="PXA02914.1"/>
    <property type="molecule type" value="Genomic_DNA"/>
</dbReference>
<dbReference type="OrthoDB" id="9179585at2"/>